<dbReference type="EMBL" id="BK015224">
    <property type="protein sequence ID" value="DAD96749.1"/>
    <property type="molecule type" value="Genomic_DNA"/>
</dbReference>
<dbReference type="GO" id="GO:0008270">
    <property type="term" value="F:zinc ion binding"/>
    <property type="evidence" value="ECO:0007669"/>
    <property type="project" value="InterPro"/>
</dbReference>
<dbReference type="Pfam" id="PF01844">
    <property type="entry name" value="HNH"/>
    <property type="match status" value="1"/>
</dbReference>
<dbReference type="InterPro" id="IPR002711">
    <property type="entry name" value="HNH"/>
</dbReference>
<name>A0A8S5NPL4_9CAUD</name>
<dbReference type="GO" id="GO:0004519">
    <property type="term" value="F:endonuclease activity"/>
    <property type="evidence" value="ECO:0007669"/>
    <property type="project" value="InterPro"/>
</dbReference>
<feature type="domain" description="HNH" evidence="1">
    <location>
        <begin position="40"/>
        <end position="84"/>
    </location>
</feature>
<evidence type="ECO:0000259" key="1">
    <source>
        <dbReference type="Pfam" id="PF01844"/>
    </source>
</evidence>
<dbReference type="Gene3D" id="1.10.30.50">
    <property type="match status" value="1"/>
</dbReference>
<sequence>MSKLDTFNPDNYTDSESAWLAFRRYWLEDNPPLDNGCYLCGICNKFVPLNEVTLDHIQPRDASNMYDPANIQPAHGGCNYRKGSKRWKPLVSQETRDFLRVLSEM</sequence>
<dbReference type="InterPro" id="IPR003615">
    <property type="entry name" value="HNH_nuc"/>
</dbReference>
<dbReference type="GO" id="GO:0003676">
    <property type="term" value="F:nucleic acid binding"/>
    <property type="evidence" value="ECO:0007669"/>
    <property type="project" value="InterPro"/>
</dbReference>
<reference evidence="2" key="1">
    <citation type="journal article" date="2021" name="Proc. Natl. Acad. Sci. U.S.A.">
        <title>A Catalog of Tens of Thousands of Viruses from Human Metagenomes Reveals Hidden Associations with Chronic Diseases.</title>
        <authorList>
            <person name="Tisza M.J."/>
            <person name="Buck C.B."/>
        </authorList>
    </citation>
    <scope>NUCLEOTIDE SEQUENCE</scope>
    <source>
        <strain evidence="2">CtdDI2</strain>
    </source>
</reference>
<accession>A0A8S5NPL4</accession>
<proteinExistence type="predicted"/>
<organism evidence="2">
    <name type="scientific">Podoviridae sp. ctdDI2</name>
    <dbReference type="NCBI Taxonomy" id="2826567"/>
    <lineage>
        <taxon>Viruses</taxon>
        <taxon>Duplodnaviria</taxon>
        <taxon>Heunggongvirae</taxon>
        <taxon>Uroviricota</taxon>
        <taxon>Caudoviricetes</taxon>
    </lineage>
</organism>
<dbReference type="CDD" id="cd00085">
    <property type="entry name" value="HNHc"/>
    <property type="match status" value="1"/>
</dbReference>
<protein>
    <submittedName>
        <fullName evidence="2">HNHc</fullName>
    </submittedName>
</protein>
<evidence type="ECO:0000313" key="2">
    <source>
        <dbReference type="EMBL" id="DAD96749.1"/>
    </source>
</evidence>